<evidence type="ECO:0000313" key="2">
    <source>
        <dbReference type="EMBL" id="SIS69820.1"/>
    </source>
</evidence>
<evidence type="ECO:0000256" key="1">
    <source>
        <dbReference type="SAM" id="Phobius"/>
    </source>
</evidence>
<keyword evidence="1" id="KW-1133">Transmembrane helix</keyword>
<proteinExistence type="predicted"/>
<protein>
    <submittedName>
        <fullName evidence="2">Uncharacterized protein</fullName>
    </submittedName>
</protein>
<keyword evidence="1" id="KW-0812">Transmembrane</keyword>
<feature type="transmembrane region" description="Helical" evidence="1">
    <location>
        <begin position="6"/>
        <end position="26"/>
    </location>
</feature>
<reference evidence="3" key="1">
    <citation type="submission" date="2017-01" db="EMBL/GenBank/DDBJ databases">
        <authorList>
            <person name="Varghese N."/>
            <person name="Submissions S."/>
        </authorList>
    </citation>
    <scope>NUCLEOTIDE SEQUENCE [LARGE SCALE GENOMIC DNA]</scope>
    <source>
        <strain evidence="3">DSM 29430</strain>
    </source>
</reference>
<accession>A0A1N7L813</accession>
<dbReference type="Proteomes" id="UP000186684">
    <property type="component" value="Unassembled WGS sequence"/>
</dbReference>
<keyword evidence="3" id="KW-1185">Reference proteome</keyword>
<gene>
    <name evidence="2" type="ORF">SAMN05421759_102450</name>
</gene>
<keyword evidence="1" id="KW-0472">Membrane</keyword>
<feature type="transmembrane region" description="Helical" evidence="1">
    <location>
        <begin position="47"/>
        <end position="70"/>
    </location>
</feature>
<name>A0A1N7L813_9RHOB</name>
<dbReference type="AlphaFoldDB" id="A0A1N7L813"/>
<dbReference type="EMBL" id="FTOQ01000002">
    <property type="protein sequence ID" value="SIS69820.1"/>
    <property type="molecule type" value="Genomic_DNA"/>
</dbReference>
<organism evidence="2 3">
    <name type="scientific">Roseivivax lentus</name>
    <dbReference type="NCBI Taxonomy" id="633194"/>
    <lineage>
        <taxon>Bacteria</taxon>
        <taxon>Pseudomonadati</taxon>
        <taxon>Pseudomonadota</taxon>
        <taxon>Alphaproteobacteria</taxon>
        <taxon>Rhodobacterales</taxon>
        <taxon>Roseobacteraceae</taxon>
        <taxon>Roseivivax</taxon>
    </lineage>
</organism>
<evidence type="ECO:0000313" key="3">
    <source>
        <dbReference type="Proteomes" id="UP000186684"/>
    </source>
</evidence>
<sequence length="71" mass="7588">METLIWIGAAVSLAGLAGLVLCILRVSRARRKSLPDAELRAELQKVVPLNLGALFLSVIGLMMVVIGIFLS</sequence>
<dbReference type="RefSeq" id="WP_076445911.1">
    <property type="nucleotide sequence ID" value="NZ_FTOQ01000002.1"/>
</dbReference>
<dbReference type="STRING" id="633194.SAMN05421759_102450"/>
<dbReference type="OrthoDB" id="7875737at2"/>